<reference evidence="1 2" key="1">
    <citation type="submission" date="2023-07" db="EMBL/GenBank/DDBJ databases">
        <title>Genomic Encyclopedia of Type Strains, Phase IV (KMG-IV): sequencing the most valuable type-strain genomes for metagenomic binning, comparative biology and taxonomic classification.</title>
        <authorList>
            <person name="Goeker M."/>
        </authorList>
    </citation>
    <scope>NUCLEOTIDE SEQUENCE [LARGE SCALE GENOMIC DNA]</scope>
    <source>
        <strain evidence="1 2">DSM 19619</strain>
    </source>
</reference>
<gene>
    <name evidence="1" type="ORF">QO011_007497</name>
</gene>
<protein>
    <submittedName>
        <fullName evidence="1">Enamine deaminase RidA (YjgF/YER057c/UK114 family)</fullName>
    </submittedName>
</protein>
<keyword evidence="2" id="KW-1185">Reference proteome</keyword>
<evidence type="ECO:0000313" key="2">
    <source>
        <dbReference type="Proteomes" id="UP001242480"/>
    </source>
</evidence>
<sequence length="133" mass="14462">MIQRHFVAAAPPPPKGVKYHHASAAAGWLHVTGQLPTDPAAPDAPFPEGIEAQTAQTFRNLATIVEAAGYSFADTVFARIYLSDFDRDYDGLNRAFYRVFTDEAAVPSRTTVGVARLGRGALVEIDLVLHREP</sequence>
<dbReference type="Proteomes" id="UP001242480">
    <property type="component" value="Unassembled WGS sequence"/>
</dbReference>
<evidence type="ECO:0000313" key="1">
    <source>
        <dbReference type="EMBL" id="MDQ0474456.1"/>
    </source>
</evidence>
<dbReference type="Pfam" id="PF01042">
    <property type="entry name" value="Ribonuc_L-PSP"/>
    <property type="match status" value="1"/>
</dbReference>
<dbReference type="Gene3D" id="3.30.1330.40">
    <property type="entry name" value="RutC-like"/>
    <property type="match status" value="1"/>
</dbReference>
<dbReference type="CDD" id="cd00448">
    <property type="entry name" value="YjgF_YER057c_UK114_family"/>
    <property type="match status" value="1"/>
</dbReference>
<dbReference type="PANTHER" id="PTHR11803">
    <property type="entry name" value="2-IMINOBUTANOATE/2-IMINOPROPANOATE DEAMINASE RIDA"/>
    <property type="match status" value="1"/>
</dbReference>
<comment type="caution">
    <text evidence="1">The sequence shown here is derived from an EMBL/GenBank/DDBJ whole genome shotgun (WGS) entry which is preliminary data.</text>
</comment>
<dbReference type="InterPro" id="IPR006175">
    <property type="entry name" value="YjgF/YER057c/UK114"/>
</dbReference>
<dbReference type="EMBL" id="JAUSVX010000023">
    <property type="protein sequence ID" value="MDQ0474456.1"/>
    <property type="molecule type" value="Genomic_DNA"/>
</dbReference>
<dbReference type="SUPFAM" id="SSF55298">
    <property type="entry name" value="YjgF-like"/>
    <property type="match status" value="1"/>
</dbReference>
<accession>A0ABU0JJI6</accession>
<dbReference type="PANTHER" id="PTHR11803:SF39">
    <property type="entry name" value="2-IMINOBUTANOATE_2-IMINOPROPANOATE DEAMINASE"/>
    <property type="match status" value="1"/>
</dbReference>
<organism evidence="1 2">
    <name type="scientific">Labrys wisconsinensis</name>
    <dbReference type="NCBI Taxonomy" id="425677"/>
    <lineage>
        <taxon>Bacteria</taxon>
        <taxon>Pseudomonadati</taxon>
        <taxon>Pseudomonadota</taxon>
        <taxon>Alphaproteobacteria</taxon>
        <taxon>Hyphomicrobiales</taxon>
        <taxon>Xanthobacteraceae</taxon>
        <taxon>Labrys</taxon>
    </lineage>
</organism>
<dbReference type="RefSeq" id="WP_307284110.1">
    <property type="nucleotide sequence ID" value="NZ_JAUSVX010000023.1"/>
</dbReference>
<proteinExistence type="predicted"/>
<name>A0ABU0JJI6_9HYPH</name>
<dbReference type="InterPro" id="IPR035959">
    <property type="entry name" value="RutC-like_sf"/>
</dbReference>